<feature type="domain" description="RNA polymerase sigma-70 region 2" evidence="5">
    <location>
        <begin position="24"/>
        <end position="88"/>
    </location>
</feature>
<accession>A0A7W7R307</accession>
<keyword evidence="2" id="KW-0805">Transcription regulation</keyword>
<evidence type="ECO:0000256" key="3">
    <source>
        <dbReference type="ARBA" id="ARBA00023082"/>
    </source>
</evidence>
<dbReference type="SUPFAM" id="SSF88659">
    <property type="entry name" value="Sigma3 and sigma4 domains of RNA polymerase sigma factors"/>
    <property type="match status" value="1"/>
</dbReference>
<organism evidence="8 9">
    <name type="scientific">Kitasatospora kifunensis</name>
    <name type="common">Streptomyces kifunensis</name>
    <dbReference type="NCBI Taxonomy" id="58351"/>
    <lineage>
        <taxon>Bacteria</taxon>
        <taxon>Bacillati</taxon>
        <taxon>Actinomycetota</taxon>
        <taxon>Actinomycetes</taxon>
        <taxon>Kitasatosporales</taxon>
        <taxon>Streptomycetaceae</taxon>
        <taxon>Kitasatospora</taxon>
    </lineage>
</organism>
<feature type="domain" description="DUF6596" evidence="7">
    <location>
        <begin position="195"/>
        <end position="295"/>
    </location>
</feature>
<dbReference type="SUPFAM" id="SSF88946">
    <property type="entry name" value="Sigma2 domain of RNA polymerase sigma factors"/>
    <property type="match status" value="1"/>
</dbReference>
<evidence type="ECO:0000313" key="8">
    <source>
        <dbReference type="EMBL" id="MBB4924498.1"/>
    </source>
</evidence>
<dbReference type="InterPro" id="IPR013249">
    <property type="entry name" value="RNA_pol_sigma70_r4_t2"/>
</dbReference>
<dbReference type="InterPro" id="IPR046531">
    <property type="entry name" value="DUF6596"/>
</dbReference>
<dbReference type="Gene3D" id="1.10.10.10">
    <property type="entry name" value="Winged helix-like DNA-binding domain superfamily/Winged helix DNA-binding domain"/>
    <property type="match status" value="1"/>
</dbReference>
<feature type="domain" description="RNA polymerase sigma factor 70 region 4 type 2" evidence="6">
    <location>
        <begin position="128"/>
        <end position="177"/>
    </location>
</feature>
<evidence type="ECO:0000256" key="1">
    <source>
        <dbReference type="ARBA" id="ARBA00010641"/>
    </source>
</evidence>
<dbReference type="NCBIfam" id="TIGR02937">
    <property type="entry name" value="sigma70-ECF"/>
    <property type="match status" value="1"/>
</dbReference>
<name>A0A7W7R307_KITKI</name>
<dbReference type="Pfam" id="PF08281">
    <property type="entry name" value="Sigma70_r4_2"/>
    <property type="match status" value="1"/>
</dbReference>
<dbReference type="InterPro" id="IPR007627">
    <property type="entry name" value="RNA_pol_sigma70_r2"/>
</dbReference>
<proteinExistence type="inferred from homology"/>
<gene>
    <name evidence="8" type="ORF">FHR34_003491</name>
</gene>
<dbReference type="Pfam" id="PF20239">
    <property type="entry name" value="DUF6596"/>
    <property type="match status" value="1"/>
</dbReference>
<evidence type="ECO:0000259" key="7">
    <source>
        <dbReference type="Pfam" id="PF20239"/>
    </source>
</evidence>
<dbReference type="Gene3D" id="1.10.1740.10">
    <property type="match status" value="1"/>
</dbReference>
<evidence type="ECO:0000313" key="9">
    <source>
        <dbReference type="Proteomes" id="UP000540506"/>
    </source>
</evidence>
<evidence type="ECO:0000256" key="2">
    <source>
        <dbReference type="ARBA" id="ARBA00023015"/>
    </source>
</evidence>
<evidence type="ECO:0000259" key="6">
    <source>
        <dbReference type="Pfam" id="PF08281"/>
    </source>
</evidence>
<evidence type="ECO:0000256" key="4">
    <source>
        <dbReference type="ARBA" id="ARBA00023163"/>
    </source>
</evidence>
<sequence length="437" mass="47411">MTSTQARHPEDDPAHRTVAAVWRMESPRLIAGLTRIVRDLDLAEELAQDALVAALEQWPAEGVPRNPGAWLMTTARRRAIDLVRREQRLAGKLDRFGRELAAEPVPGPEQLAEQAEEIEDDLLQLVFTACHPVLATEARVALTLRLLGGLTTEEIARAFLVPEATLAQRIVRAKRTLARAELPFEVPSGAELAGRLDSVLEVIYLIFNEGYSATAGDDWMRPALCEDALRLGRVLAGLMPAESEVHGLVALMEIQASRSAARSGPDGAPVLLLDQDRGRWDQLLIHRGLSALERAEELAAGAQGPYVLQAAIAACHARAATAEQTDWVRIAALYEALARRAPSPVVELNRAVALGMAFGPGTGLALIDQLTEEPALRGYHLLPAVRGDLLAKLGRTAEARVEFERAATLTRNERERALLLDRAAACADQRTDEGSTG</sequence>
<dbReference type="Proteomes" id="UP000540506">
    <property type="component" value="Unassembled WGS sequence"/>
</dbReference>
<dbReference type="GO" id="GO:0003677">
    <property type="term" value="F:DNA binding"/>
    <property type="evidence" value="ECO:0007669"/>
    <property type="project" value="InterPro"/>
</dbReference>
<reference evidence="8 9" key="1">
    <citation type="submission" date="2020-08" db="EMBL/GenBank/DDBJ databases">
        <title>Sequencing the genomes of 1000 actinobacteria strains.</title>
        <authorList>
            <person name="Klenk H.-P."/>
        </authorList>
    </citation>
    <scope>NUCLEOTIDE SEQUENCE [LARGE SCALE GENOMIC DNA]</scope>
    <source>
        <strain evidence="8 9">DSM 41654</strain>
    </source>
</reference>
<comment type="caution">
    <text evidence="8">The sequence shown here is derived from an EMBL/GenBank/DDBJ whole genome shotgun (WGS) entry which is preliminary data.</text>
</comment>
<protein>
    <submittedName>
        <fullName evidence="8">RNA polymerase sigma factor (Sigma-70 family)</fullName>
    </submittedName>
</protein>
<dbReference type="EMBL" id="JACHJV010000001">
    <property type="protein sequence ID" value="MBB4924498.1"/>
    <property type="molecule type" value="Genomic_DNA"/>
</dbReference>
<dbReference type="InterPro" id="IPR013324">
    <property type="entry name" value="RNA_pol_sigma_r3/r4-like"/>
</dbReference>
<evidence type="ECO:0000259" key="5">
    <source>
        <dbReference type="Pfam" id="PF04542"/>
    </source>
</evidence>
<dbReference type="GO" id="GO:0006352">
    <property type="term" value="P:DNA-templated transcription initiation"/>
    <property type="evidence" value="ECO:0007669"/>
    <property type="project" value="InterPro"/>
</dbReference>
<keyword evidence="3" id="KW-0731">Sigma factor</keyword>
<dbReference type="GO" id="GO:0016987">
    <property type="term" value="F:sigma factor activity"/>
    <property type="evidence" value="ECO:0007669"/>
    <property type="project" value="UniProtKB-KW"/>
</dbReference>
<dbReference type="AlphaFoldDB" id="A0A7W7R307"/>
<dbReference type="PANTHER" id="PTHR47756:SF1">
    <property type="entry name" value="BLL0085 PROTEIN"/>
    <property type="match status" value="1"/>
</dbReference>
<dbReference type="Pfam" id="PF04542">
    <property type="entry name" value="Sigma70_r2"/>
    <property type="match status" value="1"/>
</dbReference>
<dbReference type="InterPro" id="IPR014284">
    <property type="entry name" value="RNA_pol_sigma-70_dom"/>
</dbReference>
<dbReference type="InterPro" id="IPR036388">
    <property type="entry name" value="WH-like_DNA-bd_sf"/>
</dbReference>
<keyword evidence="4" id="KW-0804">Transcription</keyword>
<comment type="similarity">
    <text evidence="1">Belongs to the sigma-70 factor family. ECF subfamily.</text>
</comment>
<dbReference type="PANTHER" id="PTHR47756">
    <property type="entry name" value="BLL6612 PROTEIN-RELATED"/>
    <property type="match status" value="1"/>
</dbReference>
<dbReference type="InterPro" id="IPR013325">
    <property type="entry name" value="RNA_pol_sigma_r2"/>
</dbReference>
<keyword evidence="9" id="KW-1185">Reference proteome</keyword>